<dbReference type="RefSeq" id="WP_136577003.1">
    <property type="nucleotide sequence ID" value="NZ_STFF01000002.1"/>
</dbReference>
<organism evidence="1 2">
    <name type="scientific">Niastella caeni</name>
    <dbReference type="NCBI Taxonomy" id="2569763"/>
    <lineage>
        <taxon>Bacteria</taxon>
        <taxon>Pseudomonadati</taxon>
        <taxon>Bacteroidota</taxon>
        <taxon>Chitinophagia</taxon>
        <taxon>Chitinophagales</taxon>
        <taxon>Chitinophagaceae</taxon>
        <taxon>Niastella</taxon>
    </lineage>
</organism>
<keyword evidence="2" id="KW-1185">Reference proteome</keyword>
<proteinExistence type="predicted"/>
<evidence type="ECO:0000313" key="1">
    <source>
        <dbReference type="EMBL" id="THU40250.1"/>
    </source>
</evidence>
<evidence type="ECO:0008006" key="3">
    <source>
        <dbReference type="Google" id="ProtNLM"/>
    </source>
</evidence>
<dbReference type="Proteomes" id="UP000306918">
    <property type="component" value="Unassembled WGS sequence"/>
</dbReference>
<name>A0A4S8HX84_9BACT</name>
<sequence length="116" mass="12692">MTAIRTYKYFIGAVLLALYTFVATPVQLWHHHKIVHAARQTNHPGSNHDLLTQGNESAQDANCSVCSHKYAAYNDHSIAAFEKTIQVTGTKNGYYQLPAVAAPSFPLPNKGPPSIS</sequence>
<accession>A0A4S8HX84</accession>
<dbReference type="OrthoDB" id="684657at2"/>
<gene>
    <name evidence="1" type="ORF">FAM09_10300</name>
</gene>
<comment type="caution">
    <text evidence="1">The sequence shown here is derived from an EMBL/GenBank/DDBJ whole genome shotgun (WGS) entry which is preliminary data.</text>
</comment>
<dbReference type="AlphaFoldDB" id="A0A4S8HX84"/>
<protein>
    <recommendedName>
        <fullName evidence="3">DUF2946 domain-containing protein</fullName>
    </recommendedName>
</protein>
<dbReference type="EMBL" id="STFF01000002">
    <property type="protein sequence ID" value="THU40250.1"/>
    <property type="molecule type" value="Genomic_DNA"/>
</dbReference>
<reference evidence="1 2" key="1">
    <citation type="submission" date="2019-04" db="EMBL/GenBank/DDBJ databases">
        <title>Niastella caeni sp. nov., isolated from activated sludge.</title>
        <authorList>
            <person name="Sheng M."/>
        </authorList>
    </citation>
    <scope>NUCLEOTIDE SEQUENCE [LARGE SCALE GENOMIC DNA]</scope>
    <source>
        <strain evidence="1 2">HX-2-15</strain>
    </source>
</reference>
<evidence type="ECO:0000313" key="2">
    <source>
        <dbReference type="Proteomes" id="UP000306918"/>
    </source>
</evidence>